<evidence type="ECO:0000313" key="5">
    <source>
        <dbReference type="EMBL" id="CAA6801237.1"/>
    </source>
</evidence>
<keyword evidence="2" id="KW-0732">Signal</keyword>
<dbReference type="AlphaFoldDB" id="A0A6S6S722"/>
<dbReference type="InterPro" id="IPR028081">
    <property type="entry name" value="Leu-bd"/>
</dbReference>
<dbReference type="SUPFAM" id="SSF53822">
    <property type="entry name" value="Periplasmic binding protein-like I"/>
    <property type="match status" value="1"/>
</dbReference>
<evidence type="ECO:0000256" key="2">
    <source>
        <dbReference type="ARBA" id="ARBA00022729"/>
    </source>
</evidence>
<keyword evidence="3" id="KW-0472">Membrane</keyword>
<reference evidence="5" key="1">
    <citation type="submission" date="2020-01" db="EMBL/GenBank/DDBJ databases">
        <authorList>
            <person name="Meier V. D."/>
            <person name="Meier V D."/>
        </authorList>
    </citation>
    <scope>NUCLEOTIDE SEQUENCE</scope>
    <source>
        <strain evidence="5">HLG_WM_MAG_05</strain>
    </source>
</reference>
<evidence type="ECO:0000259" key="4">
    <source>
        <dbReference type="Pfam" id="PF13458"/>
    </source>
</evidence>
<protein>
    <recommendedName>
        <fullName evidence="4">Leucine-binding protein domain-containing protein</fullName>
    </recommendedName>
</protein>
<name>A0A6S6S722_9BACT</name>
<keyword evidence="3" id="KW-1133">Transmembrane helix</keyword>
<feature type="domain" description="Leucine-binding protein" evidence="4">
    <location>
        <begin position="76"/>
        <end position="396"/>
    </location>
</feature>
<evidence type="ECO:0000256" key="3">
    <source>
        <dbReference type="SAM" id="Phobius"/>
    </source>
</evidence>
<comment type="similarity">
    <text evidence="1">Belongs to the leucine-binding protein family.</text>
</comment>
<gene>
    <name evidence="5" type="ORF">HELGO_WM10242</name>
</gene>
<dbReference type="PANTHER" id="PTHR30483">
    <property type="entry name" value="LEUCINE-SPECIFIC-BINDING PROTEIN"/>
    <property type="match status" value="1"/>
</dbReference>
<evidence type="ECO:0000256" key="1">
    <source>
        <dbReference type="ARBA" id="ARBA00010062"/>
    </source>
</evidence>
<dbReference type="InterPro" id="IPR051010">
    <property type="entry name" value="BCAA_transport"/>
</dbReference>
<dbReference type="InterPro" id="IPR028082">
    <property type="entry name" value="Peripla_BP_I"/>
</dbReference>
<dbReference type="Pfam" id="PF13458">
    <property type="entry name" value="Peripla_BP_6"/>
    <property type="match status" value="1"/>
</dbReference>
<proteinExistence type="inferred from homology"/>
<dbReference type="CDD" id="cd06344">
    <property type="entry name" value="PBP1_ABC_HAAT-like"/>
    <property type="match status" value="1"/>
</dbReference>
<feature type="transmembrane region" description="Helical" evidence="3">
    <location>
        <begin position="12"/>
        <end position="29"/>
    </location>
</feature>
<keyword evidence="3" id="KW-0812">Transmembrane</keyword>
<dbReference type="Gene3D" id="3.40.50.2300">
    <property type="match status" value="2"/>
</dbReference>
<dbReference type="EMBL" id="CACVAU010000003">
    <property type="protein sequence ID" value="CAA6801237.1"/>
    <property type="molecule type" value="Genomic_DNA"/>
</dbReference>
<sequence>MEKKNKPIKHYFKNTFIFIILTIIILFSIDKLFLQSINLKLLKEQRVNYLSTLKDKEPIYVGVVWPFHLKEGDNYFKEGILFAVKSLNAQKLLGREIKVIFKDDKWKIKQAKKIANKFANNKKIVAVIAHDDIDLAVPASITYEYSGIVMISPAVSSPIFTKINFDYVFRNTPSDIEIGQKLAMMADIMNFKKIVVINARDIYAQSLSEVFRQEVLERNLEIIYDSRFNKGEKNFLKIINTLSPLINHNIDYDAIFVAGNETDVPILIKKARENGIYAPFITGDVLDSPALLKIGEAANNTIVATIYNAELISSTLQNFKHDFHKEYKVLPDTWAVQGYDAMMLLAEAIKRANTLHPAIIANQLQYMSNFKSITGSYSLTPKGDTLNKEVYFKVIKNQKFEYLTIE</sequence>
<accession>A0A6S6S722</accession>
<organism evidence="5">
    <name type="scientific">uncultured Sulfurovum sp</name>
    <dbReference type="NCBI Taxonomy" id="269237"/>
    <lineage>
        <taxon>Bacteria</taxon>
        <taxon>Pseudomonadati</taxon>
        <taxon>Campylobacterota</taxon>
        <taxon>Epsilonproteobacteria</taxon>
        <taxon>Campylobacterales</taxon>
        <taxon>Sulfurovaceae</taxon>
        <taxon>Sulfurovum</taxon>
        <taxon>environmental samples</taxon>
    </lineage>
</organism>
<dbReference type="PANTHER" id="PTHR30483:SF6">
    <property type="entry name" value="PERIPLASMIC BINDING PROTEIN OF ABC TRANSPORTER FOR NATURAL AMINO ACIDS"/>
    <property type="match status" value="1"/>
</dbReference>